<evidence type="ECO:0000256" key="7">
    <source>
        <dbReference type="SAM" id="Phobius"/>
    </source>
</evidence>
<feature type="transmembrane region" description="Helical" evidence="7">
    <location>
        <begin position="268"/>
        <end position="292"/>
    </location>
</feature>
<evidence type="ECO:0000256" key="4">
    <source>
        <dbReference type="ARBA" id="ARBA00022801"/>
    </source>
</evidence>
<comment type="caution">
    <text evidence="10">The sequence shown here is derived from an EMBL/GenBank/DDBJ whole genome shotgun (WGS) entry which is preliminary data.</text>
</comment>
<keyword evidence="5 7" id="KW-1133">Transmembrane helix</keyword>
<keyword evidence="4 10" id="KW-0378">Hydrolase</keyword>
<dbReference type="InterPro" id="IPR035952">
    <property type="entry name" value="Rhomboid-like_sf"/>
</dbReference>
<gene>
    <name evidence="10" type="ORF">ACFOMG_13425</name>
</gene>
<dbReference type="InterPro" id="IPR027392">
    <property type="entry name" value="TF_Znf"/>
</dbReference>
<dbReference type="RefSeq" id="WP_376867305.1">
    <property type="nucleotide sequence ID" value="NZ_JBHRYB010000013.1"/>
</dbReference>
<dbReference type="EC" id="3.4.21.105" evidence="10"/>
<evidence type="ECO:0000313" key="10">
    <source>
        <dbReference type="EMBL" id="MFC3681101.1"/>
    </source>
</evidence>
<dbReference type="SUPFAM" id="SSF144091">
    <property type="entry name" value="Rhomboid-like"/>
    <property type="match status" value="1"/>
</dbReference>
<organism evidence="10 11">
    <name type="scientific">Bacterioplanoides pacificum</name>
    <dbReference type="NCBI Taxonomy" id="1171596"/>
    <lineage>
        <taxon>Bacteria</taxon>
        <taxon>Pseudomonadati</taxon>
        <taxon>Pseudomonadota</taxon>
        <taxon>Gammaproteobacteria</taxon>
        <taxon>Oceanospirillales</taxon>
        <taxon>Oceanospirillaceae</taxon>
        <taxon>Bacterioplanoides</taxon>
    </lineage>
</organism>
<dbReference type="PANTHER" id="PTHR43731:SF14">
    <property type="entry name" value="PRESENILIN-ASSOCIATED RHOMBOID-LIKE PROTEIN, MITOCHONDRIAL"/>
    <property type="match status" value="1"/>
</dbReference>
<feature type="domain" description="Peptidase S54 rhomboid" evidence="8">
    <location>
        <begin position="195"/>
        <end position="340"/>
    </location>
</feature>
<evidence type="ECO:0000259" key="8">
    <source>
        <dbReference type="Pfam" id="PF01694"/>
    </source>
</evidence>
<evidence type="ECO:0000256" key="6">
    <source>
        <dbReference type="ARBA" id="ARBA00023136"/>
    </source>
</evidence>
<keyword evidence="3 7" id="KW-0812">Transmembrane</keyword>
<dbReference type="InterPro" id="IPR022764">
    <property type="entry name" value="Peptidase_S54_rhomboid_dom"/>
</dbReference>
<protein>
    <submittedName>
        <fullName evidence="10">Rhomboid family intramembrane serine protease</fullName>
        <ecNumber evidence="10">3.4.21.105</ecNumber>
    </submittedName>
</protein>
<feature type="transmembrane region" description="Helical" evidence="7">
    <location>
        <begin position="205"/>
        <end position="224"/>
    </location>
</feature>
<dbReference type="Pfam" id="PF01694">
    <property type="entry name" value="Rhomboid"/>
    <property type="match status" value="1"/>
</dbReference>
<comment type="similarity">
    <text evidence="2">Belongs to the peptidase S54 family.</text>
</comment>
<name>A0ABV7VUD0_9GAMM</name>
<evidence type="ECO:0000256" key="3">
    <source>
        <dbReference type="ARBA" id="ARBA00022692"/>
    </source>
</evidence>
<dbReference type="GO" id="GO:0006508">
    <property type="term" value="P:proteolysis"/>
    <property type="evidence" value="ECO:0007669"/>
    <property type="project" value="UniProtKB-KW"/>
</dbReference>
<comment type="subcellular location">
    <subcellularLocation>
        <location evidence="1">Membrane</location>
        <topology evidence="1">Multi-pass membrane protein</topology>
    </subcellularLocation>
</comment>
<dbReference type="InterPro" id="IPR050925">
    <property type="entry name" value="Rhomboid_protease_S54"/>
</dbReference>
<reference evidence="11" key="1">
    <citation type="journal article" date="2019" name="Int. J. Syst. Evol. Microbiol.">
        <title>The Global Catalogue of Microorganisms (GCM) 10K type strain sequencing project: providing services to taxonomists for standard genome sequencing and annotation.</title>
        <authorList>
            <consortium name="The Broad Institute Genomics Platform"/>
            <consortium name="The Broad Institute Genome Sequencing Center for Infectious Disease"/>
            <person name="Wu L."/>
            <person name="Ma J."/>
        </authorList>
    </citation>
    <scope>NUCLEOTIDE SEQUENCE [LARGE SCALE GENOMIC DNA]</scope>
    <source>
        <strain evidence="11">KCTC 42424</strain>
    </source>
</reference>
<dbReference type="PANTHER" id="PTHR43731">
    <property type="entry name" value="RHOMBOID PROTEASE"/>
    <property type="match status" value="1"/>
</dbReference>
<evidence type="ECO:0000256" key="2">
    <source>
        <dbReference type="ARBA" id="ARBA00009045"/>
    </source>
</evidence>
<dbReference type="Pfam" id="PF13453">
    <property type="entry name" value="Zn_ribbon_TFIIB"/>
    <property type="match status" value="2"/>
</dbReference>
<feature type="domain" description="Transcription factor zinc-finger" evidence="9">
    <location>
        <begin position="70"/>
        <end position="111"/>
    </location>
</feature>
<evidence type="ECO:0000259" key="9">
    <source>
        <dbReference type="Pfam" id="PF13453"/>
    </source>
</evidence>
<dbReference type="GO" id="GO:0008233">
    <property type="term" value="F:peptidase activity"/>
    <property type="evidence" value="ECO:0007669"/>
    <property type="project" value="UniProtKB-KW"/>
</dbReference>
<accession>A0ABV7VUD0</accession>
<feature type="domain" description="Transcription factor zinc-finger" evidence="9">
    <location>
        <begin position="6"/>
        <end position="45"/>
    </location>
</feature>
<keyword evidence="10" id="KW-0645">Protease</keyword>
<dbReference type="Proteomes" id="UP001595722">
    <property type="component" value="Unassembled WGS sequence"/>
</dbReference>
<sequence length="363" mass="41839">MSYKYCPHCYNEVLDITHYHGEELDVCRRCAGAWFERGELNGLIAEVNQQPDHEGFEQILGERLGRTELRCPSCDDVHLHNFRLLHDYDVEVDICPECDGVWVDHDEMDKVEHSPRIRQALDDLNKKVSVKSWLFQAVSRFPVEYNVKPHRLPLVTWFLLLANTVIFLAYAFDIDTQLWLFDHFASRPLDLAAGDEWWTPLTATFLHGDFLHLLGNMYFLYIVGDNLEDVLGRFRFLLLYLLCGIGASLVSVAMNWNSPVMSVGASGAVAALFGMYLIWFRFASLTFMFLVYQKKLSPLWYFAIWLLLDNVFAMIVDGRGVDYWAHIGGFAVGVGVGLLLKDFVHRRNPMVRFLSEESVGIRR</sequence>
<evidence type="ECO:0000313" key="11">
    <source>
        <dbReference type="Proteomes" id="UP001595722"/>
    </source>
</evidence>
<dbReference type="Gene3D" id="1.20.1540.10">
    <property type="entry name" value="Rhomboid-like"/>
    <property type="match status" value="1"/>
</dbReference>
<feature type="transmembrane region" description="Helical" evidence="7">
    <location>
        <begin position="299"/>
        <end position="317"/>
    </location>
</feature>
<feature type="transmembrane region" description="Helical" evidence="7">
    <location>
        <begin position="154"/>
        <end position="172"/>
    </location>
</feature>
<keyword evidence="11" id="KW-1185">Reference proteome</keyword>
<evidence type="ECO:0000256" key="5">
    <source>
        <dbReference type="ARBA" id="ARBA00022989"/>
    </source>
</evidence>
<evidence type="ECO:0000256" key="1">
    <source>
        <dbReference type="ARBA" id="ARBA00004141"/>
    </source>
</evidence>
<feature type="transmembrane region" description="Helical" evidence="7">
    <location>
        <begin position="236"/>
        <end position="256"/>
    </location>
</feature>
<proteinExistence type="inferred from homology"/>
<feature type="transmembrane region" description="Helical" evidence="7">
    <location>
        <begin position="323"/>
        <end position="340"/>
    </location>
</feature>
<dbReference type="EMBL" id="JBHRYB010000013">
    <property type="protein sequence ID" value="MFC3681101.1"/>
    <property type="molecule type" value="Genomic_DNA"/>
</dbReference>
<keyword evidence="6 7" id="KW-0472">Membrane</keyword>